<feature type="transmembrane region" description="Helical" evidence="6">
    <location>
        <begin position="456"/>
        <end position="483"/>
    </location>
</feature>
<dbReference type="Proteomes" id="UP000219042">
    <property type="component" value="Unassembled WGS sequence"/>
</dbReference>
<dbReference type="SUPFAM" id="SSF56281">
    <property type="entry name" value="Metallo-hydrolase/oxidoreductase"/>
    <property type="match status" value="1"/>
</dbReference>
<dbReference type="Pfam" id="PF03772">
    <property type="entry name" value="Competence"/>
    <property type="match status" value="1"/>
</dbReference>
<dbReference type="Pfam" id="PF00753">
    <property type="entry name" value="Lactamase_B"/>
    <property type="match status" value="1"/>
</dbReference>
<dbReference type="InterPro" id="IPR035681">
    <property type="entry name" value="ComA-like_MBL"/>
</dbReference>
<dbReference type="EMBL" id="OANT01000004">
    <property type="protein sequence ID" value="SNX44757.1"/>
    <property type="molecule type" value="Genomic_DNA"/>
</dbReference>
<dbReference type="InterPro" id="IPR052159">
    <property type="entry name" value="Competence_DNA_uptake"/>
</dbReference>
<keyword evidence="4 6" id="KW-1133">Transmembrane helix</keyword>
<feature type="domain" description="Metallo-beta-lactamase" evidence="7">
    <location>
        <begin position="573"/>
        <end position="770"/>
    </location>
</feature>
<feature type="transmembrane region" description="Helical" evidence="6">
    <location>
        <begin position="515"/>
        <end position="536"/>
    </location>
</feature>
<evidence type="ECO:0000256" key="4">
    <source>
        <dbReference type="ARBA" id="ARBA00022989"/>
    </source>
</evidence>
<evidence type="ECO:0000256" key="1">
    <source>
        <dbReference type="ARBA" id="ARBA00004651"/>
    </source>
</evidence>
<evidence type="ECO:0000313" key="8">
    <source>
        <dbReference type="EMBL" id="SNX44757.1"/>
    </source>
</evidence>
<dbReference type="RefSeq" id="WP_097078995.1">
    <property type="nucleotide sequence ID" value="NZ_BAABHT010000009.1"/>
</dbReference>
<keyword evidence="3 6" id="KW-0812">Transmembrane</keyword>
<evidence type="ECO:0000256" key="3">
    <source>
        <dbReference type="ARBA" id="ARBA00022692"/>
    </source>
</evidence>
<gene>
    <name evidence="8" type="ORF">SAMN05421731_104115</name>
</gene>
<evidence type="ECO:0000313" key="9">
    <source>
        <dbReference type="Proteomes" id="UP000219042"/>
    </source>
</evidence>
<dbReference type="SMART" id="SM00849">
    <property type="entry name" value="Lactamase_B"/>
    <property type="match status" value="1"/>
</dbReference>
<evidence type="ECO:0000256" key="6">
    <source>
        <dbReference type="SAM" id="Phobius"/>
    </source>
</evidence>
<feature type="transmembrane region" description="Helical" evidence="6">
    <location>
        <begin position="31"/>
        <end position="47"/>
    </location>
</feature>
<keyword evidence="2" id="KW-1003">Cell membrane</keyword>
<accession>A0A240E7N2</accession>
<dbReference type="InterPro" id="IPR001279">
    <property type="entry name" value="Metallo-B-lactamas"/>
</dbReference>
<evidence type="ECO:0000259" key="7">
    <source>
        <dbReference type="SMART" id="SM00849"/>
    </source>
</evidence>
<dbReference type="OrthoDB" id="9761531at2"/>
<dbReference type="CDD" id="cd07731">
    <property type="entry name" value="ComA-like_MBL-fold"/>
    <property type="match status" value="1"/>
</dbReference>
<reference evidence="9" key="1">
    <citation type="submission" date="2016-09" db="EMBL/GenBank/DDBJ databases">
        <authorList>
            <person name="Varghese N."/>
            <person name="Submissions S."/>
        </authorList>
    </citation>
    <scope>NUCLEOTIDE SEQUENCE [LARGE SCALE GENOMIC DNA]</scope>
    <source>
        <strain evidence="9">ANC 4466</strain>
    </source>
</reference>
<name>A0A240E7N2_9GAMM</name>
<organism evidence="8 9">
    <name type="scientific">Acinetobacter puyangensis</name>
    <dbReference type="NCBI Taxonomy" id="1096779"/>
    <lineage>
        <taxon>Bacteria</taxon>
        <taxon>Pseudomonadati</taxon>
        <taxon>Pseudomonadota</taxon>
        <taxon>Gammaproteobacteria</taxon>
        <taxon>Moraxellales</taxon>
        <taxon>Moraxellaceae</taxon>
        <taxon>Acinetobacter</taxon>
    </lineage>
</organism>
<protein>
    <submittedName>
        <fullName evidence="8">Competence protein ComEC</fullName>
    </submittedName>
</protein>
<feature type="transmembrane region" description="Helical" evidence="6">
    <location>
        <begin position="54"/>
        <end position="77"/>
    </location>
</feature>
<feature type="transmembrane region" description="Helical" evidence="6">
    <location>
        <begin position="345"/>
        <end position="363"/>
    </location>
</feature>
<feature type="transmembrane region" description="Helical" evidence="6">
    <location>
        <begin position="320"/>
        <end position="339"/>
    </location>
</feature>
<dbReference type="PANTHER" id="PTHR30619">
    <property type="entry name" value="DNA INTERNALIZATION/COMPETENCE PROTEIN COMEC/REC2"/>
    <property type="match status" value="1"/>
</dbReference>
<keyword evidence="5 6" id="KW-0472">Membrane</keyword>
<dbReference type="NCBIfam" id="TIGR00360">
    <property type="entry name" value="ComEC_N-term"/>
    <property type="match status" value="1"/>
</dbReference>
<sequence>MIRWLCIGWIAAISCIGLTQSFFQYCHASVWWFSLFFALILYYLLWFKDYSRSYFILSFLLKSIAVLSIFALGWSYADHQLKQRLADEVHYRQTVDGIVYIQSISDGKLENWRQNAELLIPNEKKSLKILLYPKRIYNAVGEAIGLSTEKLQLGQFYQVTVDIKPPHGYVNPGGFDQEKWLLQNGIHGTATVLYSQPLSADEIQRMGWYRFVVEQQRPLAQWQLWIEQLRLSYRQQLVSDTAANQNKALLLGLLTGDRSGISKDSIELYQMMGISHLLAISGPHVLILAAMLTWLLMQILHALMRRGICRNLYQYIPKPYVYLPIFLACVSFYVAFTGFEIPAVRTWLIVFICSLALLLRIRISPFTTLLCAACVVLWWDCFAILSAAFWLSFGASAILLLIYQQVQAKQQDPSLGVIERFKILIALLWQSQWRIFIALLPIVLWQFQAVSLISPVINLIAIPFLSLVIVPLDIIAALIWLIIPSLGHLIWSMAAFLLAMFNHVLLLLQPVAAWLYLPSYLNVFGLLSLSIGIILISLPKGLIPRYWAAFFILLTFIPQKRALLQFDILDVGQGQATLLRTANHQLLIDTGGPAWQEGQASMGDRVIVPFLRSQGIRSLDEILLSHLDLDHSGGAAAVIDHIRVKQLRSNSYDKVLTNYPEVPFIRCDQGQAWQWDDVQVEILFPKENYSRHNQNESSCVVLIQTQMLGQPFKILVMGDLGWEGEFYLLQDYPDLTADILVLGHHGSRHSSAYDFLAQVNPKLAVISAGFDNRYGHPTPETLARLQALNIAYVNTADLGAIHIELEQHQSIWSWRSARATRQWLLPKSTALRLDLAN</sequence>
<evidence type="ECO:0000256" key="5">
    <source>
        <dbReference type="ARBA" id="ARBA00023136"/>
    </source>
</evidence>
<evidence type="ECO:0000256" key="2">
    <source>
        <dbReference type="ARBA" id="ARBA00022475"/>
    </source>
</evidence>
<dbReference type="InterPro" id="IPR004477">
    <property type="entry name" value="ComEC_N"/>
</dbReference>
<dbReference type="Gene3D" id="3.60.15.10">
    <property type="entry name" value="Ribonuclease Z/Hydroxyacylglutathione hydrolase-like"/>
    <property type="match status" value="1"/>
</dbReference>
<dbReference type="InterPro" id="IPR036866">
    <property type="entry name" value="RibonucZ/Hydroxyglut_hydro"/>
</dbReference>
<dbReference type="NCBIfam" id="TIGR00361">
    <property type="entry name" value="ComEC_Rec2"/>
    <property type="match status" value="1"/>
</dbReference>
<dbReference type="GO" id="GO:0030420">
    <property type="term" value="P:establishment of competence for transformation"/>
    <property type="evidence" value="ECO:0007669"/>
    <property type="project" value="InterPro"/>
</dbReference>
<dbReference type="PROSITE" id="PS51257">
    <property type="entry name" value="PROKAR_LIPOPROTEIN"/>
    <property type="match status" value="1"/>
</dbReference>
<dbReference type="InterPro" id="IPR004797">
    <property type="entry name" value="Competence_ComEC/Rec2"/>
</dbReference>
<feature type="transmembrane region" description="Helical" evidence="6">
    <location>
        <begin position="370"/>
        <end position="403"/>
    </location>
</feature>
<comment type="subcellular location">
    <subcellularLocation>
        <location evidence="1">Cell membrane</location>
        <topology evidence="1">Multi-pass membrane protein</topology>
    </subcellularLocation>
</comment>
<dbReference type="GO" id="GO:0005886">
    <property type="term" value="C:plasma membrane"/>
    <property type="evidence" value="ECO:0007669"/>
    <property type="project" value="UniProtKB-SubCell"/>
</dbReference>
<dbReference type="InterPro" id="IPR025405">
    <property type="entry name" value="DUF4131"/>
</dbReference>
<dbReference type="AlphaFoldDB" id="A0A240E7N2"/>
<dbReference type="PANTHER" id="PTHR30619:SF1">
    <property type="entry name" value="RECOMBINATION PROTEIN 2"/>
    <property type="match status" value="1"/>
</dbReference>
<feature type="transmembrane region" description="Helical" evidence="6">
    <location>
        <begin position="489"/>
        <end position="508"/>
    </location>
</feature>
<proteinExistence type="predicted"/>
<dbReference type="Pfam" id="PF13567">
    <property type="entry name" value="DUF4131"/>
    <property type="match status" value="1"/>
</dbReference>
<feature type="transmembrane region" description="Helical" evidence="6">
    <location>
        <begin position="277"/>
        <end position="300"/>
    </location>
</feature>
<keyword evidence="9" id="KW-1185">Reference proteome</keyword>